<feature type="active site" description="Nucleophile" evidence="4">
    <location>
        <position position="180"/>
    </location>
</feature>
<feature type="active site" description="Proton donor" evidence="4">
    <location>
        <position position="305"/>
    </location>
</feature>
<evidence type="ECO:0000256" key="1">
    <source>
        <dbReference type="ARBA" id="ARBA00010088"/>
    </source>
</evidence>
<evidence type="ECO:0000256" key="3">
    <source>
        <dbReference type="ARBA" id="ARBA00022801"/>
    </source>
</evidence>
<dbReference type="Gene3D" id="3.40.50.1820">
    <property type="entry name" value="alpha/beta hydrolase"/>
    <property type="match status" value="1"/>
</dbReference>
<dbReference type="PIRSF" id="PIRSF001112">
    <property type="entry name" value="Epoxide_hydrolase"/>
    <property type="match status" value="1"/>
</dbReference>
<feature type="domain" description="Epoxide hydrolase N-terminal" evidence="5">
    <location>
        <begin position="3"/>
        <end position="110"/>
    </location>
</feature>
<dbReference type="Proteomes" id="UP000580474">
    <property type="component" value="Unassembled WGS sequence"/>
</dbReference>
<dbReference type="GO" id="GO:0004301">
    <property type="term" value="F:epoxide hydrolase activity"/>
    <property type="evidence" value="ECO:0007669"/>
    <property type="project" value="TreeGrafter"/>
</dbReference>
<dbReference type="SUPFAM" id="SSF53474">
    <property type="entry name" value="alpha/beta-Hydrolases"/>
    <property type="match status" value="1"/>
</dbReference>
<keyword evidence="7" id="KW-1185">Reference proteome</keyword>
<evidence type="ECO:0000256" key="2">
    <source>
        <dbReference type="ARBA" id="ARBA00022797"/>
    </source>
</evidence>
<proteinExistence type="inferred from homology"/>
<dbReference type="InterPro" id="IPR010497">
    <property type="entry name" value="Epoxide_hydro_N"/>
</dbReference>
<dbReference type="InterPro" id="IPR000639">
    <property type="entry name" value="Epox_hydrolase-like"/>
</dbReference>
<dbReference type="PANTHER" id="PTHR21661:SF35">
    <property type="entry name" value="EPOXIDE HYDROLASE"/>
    <property type="match status" value="1"/>
</dbReference>
<evidence type="ECO:0000313" key="6">
    <source>
        <dbReference type="EMBL" id="MBB5070490.1"/>
    </source>
</evidence>
<evidence type="ECO:0000256" key="4">
    <source>
        <dbReference type="PIRSR" id="PIRSR001112-1"/>
    </source>
</evidence>
<comment type="similarity">
    <text evidence="1">Belongs to the peptidase S33 family.</text>
</comment>
<comment type="caution">
    <text evidence="6">The sequence shown here is derived from an EMBL/GenBank/DDBJ whole genome shotgun (WGS) entry which is preliminary data.</text>
</comment>
<dbReference type="GO" id="GO:0097176">
    <property type="term" value="P:epoxide metabolic process"/>
    <property type="evidence" value="ECO:0007669"/>
    <property type="project" value="TreeGrafter"/>
</dbReference>
<organism evidence="6 7">
    <name type="scientific">Saccharopolyspora gloriosae</name>
    <dbReference type="NCBI Taxonomy" id="455344"/>
    <lineage>
        <taxon>Bacteria</taxon>
        <taxon>Bacillati</taxon>
        <taxon>Actinomycetota</taxon>
        <taxon>Actinomycetes</taxon>
        <taxon>Pseudonocardiales</taxon>
        <taxon>Pseudonocardiaceae</taxon>
        <taxon>Saccharopolyspora</taxon>
    </lineage>
</organism>
<gene>
    <name evidence="6" type="ORF">BJ969_003578</name>
</gene>
<dbReference type="InterPro" id="IPR016292">
    <property type="entry name" value="Epoxide_hydrolase"/>
</dbReference>
<feature type="active site" description="Proton acceptor" evidence="4">
    <location>
        <position position="358"/>
    </location>
</feature>
<keyword evidence="3" id="KW-0378">Hydrolase</keyword>
<dbReference type="PANTHER" id="PTHR21661">
    <property type="entry name" value="EPOXIDE HYDROLASE 1-RELATED"/>
    <property type="match status" value="1"/>
</dbReference>
<evidence type="ECO:0000259" key="5">
    <source>
        <dbReference type="Pfam" id="PF06441"/>
    </source>
</evidence>
<keyword evidence="2" id="KW-0058">Aromatic hydrocarbons catabolism</keyword>
<dbReference type="RefSeq" id="WP_221315861.1">
    <property type="nucleotide sequence ID" value="NZ_JACHIV010000001.1"/>
</dbReference>
<dbReference type="PRINTS" id="PR00412">
    <property type="entry name" value="EPOXHYDRLASE"/>
</dbReference>
<dbReference type="Pfam" id="PF06441">
    <property type="entry name" value="EHN"/>
    <property type="match status" value="1"/>
</dbReference>
<dbReference type="EMBL" id="JACHIV010000001">
    <property type="protein sequence ID" value="MBB5070490.1"/>
    <property type="molecule type" value="Genomic_DNA"/>
</dbReference>
<protein>
    <submittedName>
        <fullName evidence="6">Pimeloyl-ACP methyl ester carboxylesterase</fullName>
    </submittedName>
</protein>
<reference evidence="6 7" key="1">
    <citation type="submission" date="2020-08" db="EMBL/GenBank/DDBJ databases">
        <title>Sequencing the genomes of 1000 actinobacteria strains.</title>
        <authorList>
            <person name="Klenk H.-P."/>
        </authorList>
    </citation>
    <scope>NUCLEOTIDE SEQUENCE [LARGE SCALE GENOMIC DNA]</scope>
    <source>
        <strain evidence="6 7">DSM 45582</strain>
    </source>
</reference>
<evidence type="ECO:0000313" key="7">
    <source>
        <dbReference type="Proteomes" id="UP000580474"/>
    </source>
</evidence>
<sequence length="380" mass="42290">MTVRPFVVDVPQRELDELRERLRRTRLFDSDLGWSAGMPARTLRGLIDYWMNEFDWRLIERQINELPQFQADVSSKAGEFRLHFVHARGRGPDPLPLVFSHGWPGSFWEVHKIIGPLTDPVAHGGDARDAFDVVAPSLPGYGFSPHPGRPGVDPSAIAEAFHTLMADTLGYRRYVAQGGDWGSFVTAALGRSHYGVSEGVAAIHLNFFPDRPSRASVEHEEYLRAVEDWNAREGGYSQVQATKPLTIGHALTDSPAALAGWIVEKFQSWSDCEGDVESVFSKDDLLTEIMFYWLGGTSATAARLYYEAASTSGVAPSGSRGVPTAYAAFPQELFVPSREVVSTAFNVQRYSKFSRGGHFAALERPDALVEDIRTFFRSYR</sequence>
<dbReference type="InterPro" id="IPR029058">
    <property type="entry name" value="AB_hydrolase_fold"/>
</dbReference>
<dbReference type="AlphaFoldDB" id="A0A840NEZ0"/>
<accession>A0A840NEZ0</accession>
<name>A0A840NEZ0_9PSEU</name>